<reference evidence="1" key="2">
    <citation type="journal article" date="2022" name="New Phytol.">
        <title>Evolutionary transition to the ectomycorrhizal habit in the genomes of a hyperdiverse lineage of mushroom-forming fungi.</title>
        <authorList>
            <person name="Looney B."/>
            <person name="Miyauchi S."/>
            <person name="Morin E."/>
            <person name="Drula E."/>
            <person name="Courty P.E."/>
            <person name="Kohler A."/>
            <person name="Kuo A."/>
            <person name="LaButti K."/>
            <person name="Pangilinan J."/>
            <person name="Lipzen A."/>
            <person name="Riley R."/>
            <person name="Andreopoulos W."/>
            <person name="He G."/>
            <person name="Johnson J."/>
            <person name="Nolan M."/>
            <person name="Tritt A."/>
            <person name="Barry K.W."/>
            <person name="Grigoriev I.V."/>
            <person name="Nagy L.G."/>
            <person name="Hibbett D."/>
            <person name="Henrissat B."/>
            <person name="Matheny P.B."/>
            <person name="Labbe J."/>
            <person name="Martin F.M."/>
        </authorList>
    </citation>
    <scope>NUCLEOTIDE SEQUENCE</scope>
    <source>
        <strain evidence="1">EC-137</strain>
    </source>
</reference>
<dbReference type="EMBL" id="MU273505">
    <property type="protein sequence ID" value="KAI0034146.1"/>
    <property type="molecule type" value="Genomic_DNA"/>
</dbReference>
<proteinExistence type="predicted"/>
<keyword evidence="2" id="KW-1185">Reference proteome</keyword>
<gene>
    <name evidence="1" type="ORF">K488DRAFT_84238</name>
</gene>
<accession>A0ACB8QS02</accession>
<sequence>MSFPQSTLRPCPSHASTDSDLDDAIRSSASPPPSPPRAHDLDPDPLQQRALFRSLVPPILALCLFSAALLALPDPAPSPASPLGMRAPCSSPPALALFALACAAALALLRVGILLAAGAATGFRETREREAHRAVTLGHCEDRTAASGEQMLAGIFAC</sequence>
<evidence type="ECO:0000313" key="2">
    <source>
        <dbReference type="Proteomes" id="UP000814128"/>
    </source>
</evidence>
<evidence type="ECO:0000313" key="1">
    <source>
        <dbReference type="EMBL" id="KAI0034146.1"/>
    </source>
</evidence>
<comment type="caution">
    <text evidence="1">The sequence shown here is derived from an EMBL/GenBank/DDBJ whole genome shotgun (WGS) entry which is preliminary data.</text>
</comment>
<reference evidence="1" key="1">
    <citation type="submission" date="2021-02" db="EMBL/GenBank/DDBJ databases">
        <authorList>
            <consortium name="DOE Joint Genome Institute"/>
            <person name="Ahrendt S."/>
            <person name="Looney B.P."/>
            <person name="Miyauchi S."/>
            <person name="Morin E."/>
            <person name="Drula E."/>
            <person name="Courty P.E."/>
            <person name="Chicoki N."/>
            <person name="Fauchery L."/>
            <person name="Kohler A."/>
            <person name="Kuo A."/>
            <person name="Labutti K."/>
            <person name="Pangilinan J."/>
            <person name="Lipzen A."/>
            <person name="Riley R."/>
            <person name="Andreopoulos W."/>
            <person name="He G."/>
            <person name="Johnson J."/>
            <person name="Barry K.W."/>
            <person name="Grigoriev I.V."/>
            <person name="Nagy L."/>
            <person name="Hibbett D."/>
            <person name="Henrissat B."/>
            <person name="Matheny P.B."/>
            <person name="Labbe J."/>
            <person name="Martin F."/>
        </authorList>
    </citation>
    <scope>NUCLEOTIDE SEQUENCE</scope>
    <source>
        <strain evidence="1">EC-137</strain>
    </source>
</reference>
<name>A0ACB8QS02_9AGAM</name>
<dbReference type="Proteomes" id="UP000814128">
    <property type="component" value="Unassembled WGS sequence"/>
</dbReference>
<protein>
    <submittedName>
        <fullName evidence="1">Uncharacterized protein</fullName>
    </submittedName>
</protein>
<organism evidence="1 2">
    <name type="scientific">Vararia minispora EC-137</name>
    <dbReference type="NCBI Taxonomy" id="1314806"/>
    <lineage>
        <taxon>Eukaryota</taxon>
        <taxon>Fungi</taxon>
        <taxon>Dikarya</taxon>
        <taxon>Basidiomycota</taxon>
        <taxon>Agaricomycotina</taxon>
        <taxon>Agaricomycetes</taxon>
        <taxon>Russulales</taxon>
        <taxon>Lachnocladiaceae</taxon>
        <taxon>Vararia</taxon>
    </lineage>
</organism>